<sequence>MIQYDMSVSEIVRIWPETTPVLRNREFPRMWMIRSIRLPLGTH</sequence>
<protein>
    <submittedName>
        <fullName evidence="1">Uncharacterized protein</fullName>
    </submittedName>
</protein>
<organism evidence="1 2">
    <name type="scientific">Melghirimyces profundicolus</name>
    <dbReference type="NCBI Taxonomy" id="1242148"/>
    <lineage>
        <taxon>Bacteria</taxon>
        <taxon>Bacillati</taxon>
        <taxon>Bacillota</taxon>
        <taxon>Bacilli</taxon>
        <taxon>Bacillales</taxon>
        <taxon>Thermoactinomycetaceae</taxon>
        <taxon>Melghirimyces</taxon>
    </lineage>
</organism>
<comment type="caution">
    <text evidence="1">The sequence shown here is derived from an EMBL/GenBank/DDBJ whole genome shotgun (WGS) entry which is preliminary data.</text>
</comment>
<keyword evidence="2" id="KW-1185">Reference proteome</keyword>
<evidence type="ECO:0000313" key="1">
    <source>
        <dbReference type="EMBL" id="PTX55121.1"/>
    </source>
</evidence>
<dbReference type="SUPFAM" id="SSF140683">
    <property type="entry name" value="SP0561-like"/>
    <property type="match status" value="1"/>
</dbReference>
<dbReference type="Proteomes" id="UP000244240">
    <property type="component" value="Unassembled WGS sequence"/>
</dbReference>
<gene>
    <name evidence="1" type="ORF">C8P63_1211</name>
</gene>
<dbReference type="InterPro" id="IPR038062">
    <property type="entry name" value="ScdA-like_N_sf"/>
</dbReference>
<dbReference type="AlphaFoldDB" id="A0A2T6BGF4"/>
<accession>A0A2T6BGF4</accession>
<evidence type="ECO:0000313" key="2">
    <source>
        <dbReference type="Proteomes" id="UP000244240"/>
    </source>
</evidence>
<dbReference type="EMBL" id="QBKR01000021">
    <property type="protein sequence ID" value="PTX55121.1"/>
    <property type="molecule type" value="Genomic_DNA"/>
</dbReference>
<name>A0A2T6BGF4_9BACL</name>
<proteinExistence type="predicted"/>
<reference evidence="1 2" key="1">
    <citation type="submission" date="2018-04" db="EMBL/GenBank/DDBJ databases">
        <title>Genomic Encyclopedia of Archaeal and Bacterial Type Strains, Phase II (KMG-II): from individual species to whole genera.</title>
        <authorList>
            <person name="Goeker M."/>
        </authorList>
    </citation>
    <scope>NUCLEOTIDE SEQUENCE [LARGE SCALE GENOMIC DNA]</scope>
    <source>
        <strain evidence="1 2">DSM 45787</strain>
    </source>
</reference>